<sequence length="46" mass="5147">HDQVTWSSIQDLTQWGTHDLVNGEETAQNYMGEVVNDLKRAGTTVT</sequence>
<protein>
    <submittedName>
        <fullName evidence="1">Uncharacterized protein</fullName>
    </submittedName>
</protein>
<accession>A0A1A8MK22</accession>
<reference evidence="1" key="1">
    <citation type="submission" date="2016-05" db="EMBL/GenBank/DDBJ databases">
        <authorList>
            <person name="Lavstsen T."/>
            <person name="Jespersen J.S."/>
        </authorList>
    </citation>
    <scope>NUCLEOTIDE SEQUENCE</scope>
    <source>
        <tissue evidence="1">Brain</tissue>
    </source>
</reference>
<dbReference type="EMBL" id="HAEF01016024">
    <property type="protein sequence ID" value="SBR57183.1"/>
    <property type="molecule type" value="Transcribed_RNA"/>
</dbReference>
<feature type="non-terminal residue" evidence="1">
    <location>
        <position position="1"/>
    </location>
</feature>
<name>A0A1A8MK22_9TELE</name>
<feature type="non-terminal residue" evidence="1">
    <location>
        <position position="46"/>
    </location>
</feature>
<reference evidence="1" key="2">
    <citation type="submission" date="2016-06" db="EMBL/GenBank/DDBJ databases">
        <title>The genome of a short-lived fish provides insights into sex chromosome evolution and the genetic control of aging.</title>
        <authorList>
            <person name="Reichwald K."/>
            <person name="Felder M."/>
            <person name="Petzold A."/>
            <person name="Koch P."/>
            <person name="Groth M."/>
            <person name="Platzer M."/>
        </authorList>
    </citation>
    <scope>NUCLEOTIDE SEQUENCE</scope>
    <source>
        <tissue evidence="1">Brain</tissue>
    </source>
</reference>
<organism evidence="1">
    <name type="scientific">Nothobranchius pienaari</name>
    <dbReference type="NCBI Taxonomy" id="704102"/>
    <lineage>
        <taxon>Eukaryota</taxon>
        <taxon>Metazoa</taxon>
        <taxon>Chordata</taxon>
        <taxon>Craniata</taxon>
        <taxon>Vertebrata</taxon>
        <taxon>Euteleostomi</taxon>
        <taxon>Actinopterygii</taxon>
        <taxon>Neopterygii</taxon>
        <taxon>Teleostei</taxon>
        <taxon>Neoteleostei</taxon>
        <taxon>Acanthomorphata</taxon>
        <taxon>Ovalentaria</taxon>
        <taxon>Atherinomorphae</taxon>
        <taxon>Cyprinodontiformes</taxon>
        <taxon>Nothobranchiidae</taxon>
        <taxon>Nothobranchius</taxon>
    </lineage>
</organism>
<evidence type="ECO:0000313" key="1">
    <source>
        <dbReference type="EMBL" id="SBR57183.1"/>
    </source>
</evidence>
<proteinExistence type="predicted"/>
<dbReference type="AlphaFoldDB" id="A0A1A8MK22"/>
<gene>
    <name evidence="1" type="primary">Nfu_g_1_025312</name>
</gene>